<dbReference type="OrthoDB" id="16820at2759"/>
<reference evidence="2 3" key="1">
    <citation type="submission" date="2014-11" db="EMBL/GenBank/DDBJ databases">
        <authorList>
            <person name="Zhu J."/>
            <person name="Qi W."/>
            <person name="Song R."/>
        </authorList>
    </citation>
    <scope>NUCLEOTIDE SEQUENCE [LARGE SCALE GENOMIC DNA]</scope>
</reference>
<dbReference type="SUPFAM" id="SSF54593">
    <property type="entry name" value="Glyoxalase/Bleomycin resistance protein/Dihydroxybiphenyl dioxygenase"/>
    <property type="match status" value="2"/>
</dbReference>
<feature type="domain" description="VOC" evidence="1">
    <location>
        <begin position="6"/>
        <end position="133"/>
    </location>
</feature>
<dbReference type="STRING" id="1169540.A0A0G4EMY5"/>
<dbReference type="AlphaFoldDB" id="A0A0G4EMY5"/>
<evidence type="ECO:0000259" key="1">
    <source>
        <dbReference type="PROSITE" id="PS51819"/>
    </source>
</evidence>
<proteinExistence type="predicted"/>
<organism evidence="2 3">
    <name type="scientific">Vitrella brassicaformis (strain CCMP3155)</name>
    <dbReference type="NCBI Taxonomy" id="1169540"/>
    <lineage>
        <taxon>Eukaryota</taxon>
        <taxon>Sar</taxon>
        <taxon>Alveolata</taxon>
        <taxon>Colpodellida</taxon>
        <taxon>Vitrellaceae</taxon>
        <taxon>Vitrella</taxon>
    </lineage>
</organism>
<dbReference type="PANTHER" id="PTHR10374:SF30">
    <property type="entry name" value="LACTOYLGLUTATHIONE LYASE"/>
    <property type="match status" value="1"/>
</dbReference>
<dbReference type="OMA" id="DLYWKIA"/>
<dbReference type="EMBL" id="CDMY01000275">
    <property type="protein sequence ID" value="CEL99187.1"/>
    <property type="molecule type" value="Genomic_DNA"/>
</dbReference>
<gene>
    <name evidence="2" type="ORF">Vbra_2895</name>
</gene>
<keyword evidence="3" id="KW-1185">Reference proteome</keyword>
<dbReference type="InterPro" id="IPR037523">
    <property type="entry name" value="VOC_core"/>
</dbReference>
<dbReference type="InterPro" id="IPR004360">
    <property type="entry name" value="Glyas_Fos-R_dOase_dom"/>
</dbReference>
<feature type="domain" description="VOC" evidence="1">
    <location>
        <begin position="158"/>
        <end position="307"/>
    </location>
</feature>
<protein>
    <recommendedName>
        <fullName evidence="1">VOC domain-containing protein</fullName>
    </recommendedName>
</protein>
<dbReference type="PROSITE" id="PS51819">
    <property type="entry name" value="VOC"/>
    <property type="match status" value="2"/>
</dbReference>
<evidence type="ECO:0000313" key="2">
    <source>
        <dbReference type="EMBL" id="CEL99187.1"/>
    </source>
</evidence>
<dbReference type="VEuPathDB" id="CryptoDB:Vbra_2895"/>
<name>A0A0G4EMY5_VITBC</name>
<evidence type="ECO:0000313" key="3">
    <source>
        <dbReference type="Proteomes" id="UP000041254"/>
    </source>
</evidence>
<dbReference type="Proteomes" id="UP000041254">
    <property type="component" value="Unassembled WGS sequence"/>
</dbReference>
<dbReference type="InterPro" id="IPR029068">
    <property type="entry name" value="Glyas_Bleomycin-R_OHBP_Dase"/>
</dbReference>
<dbReference type="Pfam" id="PF00903">
    <property type="entry name" value="Glyoxalase"/>
    <property type="match status" value="1"/>
</dbReference>
<accession>A0A0G4EMY5</accession>
<dbReference type="InParanoid" id="A0A0G4EMY5"/>
<dbReference type="Gene3D" id="3.10.180.10">
    <property type="entry name" value="2,3-Dihydroxybiphenyl 1,2-Dioxygenase, domain 1"/>
    <property type="match status" value="2"/>
</dbReference>
<sequence length="308" mass="34191">MAVRLGFVSLRISAAEKDAVVVFYRQRIGMSIMAERTSSAAHVSESVFLGFEGQPQSAWLELQLGRQTSIGPYKHKRSDAYWKIGLALRDVDFATECLRNAGVSVSKASQFFDIGYLTHISDPARYTIELLQHDFDQHVRRIGPNDVKGDHPLGQSVGVGQITLRVTKLDETLRFYRDVLGMAYLSRQPVDEYGFVLHFLGTTSESPPDSDINAVANREWLWKRPYTQLELQHVPSMASITFPDLANEAGFVGIGFFAPADELAAVKRRLVDSGVPLCSEQCDTSVYGAAAFAVIDPEGVRVVFMEQP</sequence>
<dbReference type="PANTHER" id="PTHR10374">
    <property type="entry name" value="LACTOYLGLUTATHIONE LYASE GLYOXALASE I"/>
    <property type="match status" value="1"/>
</dbReference>